<dbReference type="Pfam" id="PF00746">
    <property type="entry name" value="Gram_pos_anchor"/>
    <property type="match status" value="1"/>
</dbReference>
<keyword evidence="6" id="KW-0472">Membrane</keyword>
<evidence type="ECO:0000313" key="9">
    <source>
        <dbReference type="EMBL" id="SDK66354.1"/>
    </source>
</evidence>
<organism evidence="9 10">
    <name type="scientific">Glycomyces sambucus</name>
    <dbReference type="NCBI Taxonomy" id="380244"/>
    <lineage>
        <taxon>Bacteria</taxon>
        <taxon>Bacillati</taxon>
        <taxon>Actinomycetota</taxon>
        <taxon>Actinomycetes</taxon>
        <taxon>Glycomycetales</taxon>
        <taxon>Glycomycetaceae</taxon>
        <taxon>Glycomyces</taxon>
    </lineage>
</organism>
<feature type="domain" description="Gram-positive cocci surface proteins LPxTG" evidence="8">
    <location>
        <begin position="318"/>
        <end position="356"/>
    </location>
</feature>
<keyword evidence="2" id="KW-0964">Secreted</keyword>
<feature type="chain" id="PRO_5011735974" evidence="7">
    <location>
        <begin position="29"/>
        <end position="361"/>
    </location>
</feature>
<evidence type="ECO:0000256" key="4">
    <source>
        <dbReference type="ARBA" id="ARBA00023088"/>
    </source>
</evidence>
<sequence length="361" mass="39203">MNRTLKRVLGLAGSAVLGLAGAVTFASAAQAHHVEIEGITECLPEGGWTVTWQVTDWNSQGDIEGSIDTITVDGSFNEGTEIVEGAILPHPSTGEYLEGSQDFAADVTGASITIDAVWDNGNTNTSSAYVPAPEGGCEAEEPTPQGYVDVYTDCFGINVWAWNESEEVLSEFTIETSDGFSETVTPAVGEDYYNYFEVTDPEAGLTVTISVDGELYDTFEWIDNPLCHYAAVESSCVDGLTFTLTVPEDGEDTTFYFYNYATEEEFEVTVAAGGTDTVNFPAQSEEFWVYYEIYTDKDFISGETPWYPCPPETPSESPSPKPELPKTGSSLTIMISSAAALIVAAGVIFFLMRRRRAAQDW</sequence>
<dbReference type="Proteomes" id="UP000198662">
    <property type="component" value="Unassembled WGS sequence"/>
</dbReference>
<evidence type="ECO:0000256" key="1">
    <source>
        <dbReference type="ARBA" id="ARBA00022512"/>
    </source>
</evidence>
<evidence type="ECO:0000256" key="6">
    <source>
        <dbReference type="SAM" id="Phobius"/>
    </source>
</evidence>
<dbReference type="AlphaFoldDB" id="A0A1G9DRC3"/>
<reference evidence="10" key="1">
    <citation type="submission" date="2016-10" db="EMBL/GenBank/DDBJ databases">
        <authorList>
            <person name="Varghese N."/>
            <person name="Submissions S."/>
        </authorList>
    </citation>
    <scope>NUCLEOTIDE SEQUENCE [LARGE SCALE GENOMIC DNA]</scope>
    <source>
        <strain evidence="10">CGMCC 4.3147</strain>
    </source>
</reference>
<keyword evidence="6" id="KW-1133">Transmembrane helix</keyword>
<dbReference type="RefSeq" id="WP_091043841.1">
    <property type="nucleotide sequence ID" value="NZ_FNGF01000001.1"/>
</dbReference>
<evidence type="ECO:0000256" key="5">
    <source>
        <dbReference type="SAM" id="MobiDB-lite"/>
    </source>
</evidence>
<evidence type="ECO:0000256" key="7">
    <source>
        <dbReference type="SAM" id="SignalP"/>
    </source>
</evidence>
<proteinExistence type="predicted"/>
<feature type="compositionally biased region" description="Pro residues" evidence="5">
    <location>
        <begin position="307"/>
        <end position="322"/>
    </location>
</feature>
<feature type="signal peptide" evidence="7">
    <location>
        <begin position="1"/>
        <end position="28"/>
    </location>
</feature>
<feature type="transmembrane region" description="Helical" evidence="6">
    <location>
        <begin position="331"/>
        <end position="352"/>
    </location>
</feature>
<accession>A0A1G9DRC3</accession>
<evidence type="ECO:0000313" key="10">
    <source>
        <dbReference type="Proteomes" id="UP000198662"/>
    </source>
</evidence>
<dbReference type="NCBIfam" id="TIGR01167">
    <property type="entry name" value="LPXTG_anchor"/>
    <property type="match status" value="1"/>
</dbReference>
<keyword evidence="3 7" id="KW-0732">Signal</keyword>
<keyword evidence="4" id="KW-0572">Peptidoglycan-anchor</keyword>
<dbReference type="InterPro" id="IPR019931">
    <property type="entry name" value="LPXTG_anchor"/>
</dbReference>
<feature type="region of interest" description="Disordered" evidence="5">
    <location>
        <begin position="305"/>
        <end position="326"/>
    </location>
</feature>
<keyword evidence="6" id="KW-0812">Transmembrane</keyword>
<gene>
    <name evidence="9" type="ORF">SAMN05216298_1049</name>
</gene>
<name>A0A1G9DRC3_9ACTN</name>
<evidence type="ECO:0000256" key="3">
    <source>
        <dbReference type="ARBA" id="ARBA00022729"/>
    </source>
</evidence>
<protein>
    <submittedName>
        <fullName evidence="9">LPXTG-motif cell wall anchor domain-containing protein</fullName>
    </submittedName>
</protein>
<keyword evidence="1" id="KW-0134">Cell wall</keyword>
<evidence type="ECO:0000256" key="2">
    <source>
        <dbReference type="ARBA" id="ARBA00022525"/>
    </source>
</evidence>
<keyword evidence="10" id="KW-1185">Reference proteome</keyword>
<dbReference type="OrthoDB" id="5187969at2"/>
<evidence type="ECO:0000259" key="8">
    <source>
        <dbReference type="Pfam" id="PF00746"/>
    </source>
</evidence>
<dbReference type="EMBL" id="FNGF01000001">
    <property type="protein sequence ID" value="SDK66354.1"/>
    <property type="molecule type" value="Genomic_DNA"/>
</dbReference>